<feature type="domain" description="Ion transport" evidence="7">
    <location>
        <begin position="296"/>
        <end position="399"/>
    </location>
</feature>
<keyword evidence="2 6" id="KW-0812">Transmembrane</keyword>
<dbReference type="PANTHER" id="PTHR12127:SF7">
    <property type="entry name" value="SD02261P"/>
    <property type="match status" value="1"/>
</dbReference>
<keyword evidence="9" id="KW-1185">Reference proteome</keyword>
<dbReference type="STRING" id="670386.D3BQQ7"/>
<dbReference type="InParanoid" id="D3BQQ7"/>
<feature type="transmembrane region" description="Helical" evidence="6">
    <location>
        <begin position="308"/>
        <end position="330"/>
    </location>
</feature>
<comment type="subcellular location">
    <subcellularLocation>
        <location evidence="1">Membrane</location>
        <topology evidence="1">Multi-pass membrane protein</topology>
    </subcellularLocation>
</comment>
<feature type="transmembrane region" description="Helical" evidence="6">
    <location>
        <begin position="79"/>
        <end position="99"/>
    </location>
</feature>
<organism evidence="8 9">
    <name type="scientific">Heterostelium pallidum (strain ATCC 26659 / Pp 5 / PN500)</name>
    <name type="common">Cellular slime mold</name>
    <name type="synonym">Polysphondylium pallidum</name>
    <dbReference type="NCBI Taxonomy" id="670386"/>
    <lineage>
        <taxon>Eukaryota</taxon>
        <taxon>Amoebozoa</taxon>
        <taxon>Evosea</taxon>
        <taxon>Eumycetozoa</taxon>
        <taxon>Dictyostelia</taxon>
        <taxon>Acytosteliales</taxon>
        <taxon>Acytosteliaceae</taxon>
        <taxon>Heterostelium</taxon>
    </lineage>
</organism>
<reference evidence="8 9" key="1">
    <citation type="journal article" date="2011" name="Genome Res.">
        <title>Phylogeny-wide analysis of social amoeba genomes highlights ancient origins for complex intercellular communication.</title>
        <authorList>
            <person name="Heidel A.J."/>
            <person name="Lawal H.M."/>
            <person name="Felder M."/>
            <person name="Schilde C."/>
            <person name="Helps N.R."/>
            <person name="Tunggal B."/>
            <person name="Rivero F."/>
            <person name="John U."/>
            <person name="Schleicher M."/>
            <person name="Eichinger L."/>
            <person name="Platzer M."/>
            <person name="Noegel A.A."/>
            <person name="Schaap P."/>
            <person name="Gloeckner G."/>
        </authorList>
    </citation>
    <scope>NUCLEOTIDE SEQUENCE [LARGE SCALE GENOMIC DNA]</scope>
    <source>
        <strain evidence="9">ATCC 26659 / Pp 5 / PN500</strain>
    </source>
</reference>
<dbReference type="FunCoup" id="D3BQQ7">
    <property type="interactions" value="9"/>
</dbReference>
<dbReference type="Gene3D" id="1.10.287.70">
    <property type="match status" value="1"/>
</dbReference>
<accession>D3BQQ7</accession>
<keyword evidence="4 6" id="KW-0472">Membrane</keyword>
<evidence type="ECO:0000313" key="8">
    <source>
        <dbReference type="EMBL" id="EFA76477.1"/>
    </source>
</evidence>
<name>D3BQQ7_HETP5</name>
<evidence type="ECO:0000256" key="1">
    <source>
        <dbReference type="ARBA" id="ARBA00004141"/>
    </source>
</evidence>
<dbReference type="Proteomes" id="UP000001396">
    <property type="component" value="Unassembled WGS sequence"/>
</dbReference>
<evidence type="ECO:0000256" key="2">
    <source>
        <dbReference type="ARBA" id="ARBA00022692"/>
    </source>
</evidence>
<dbReference type="InterPro" id="IPR005821">
    <property type="entry name" value="Ion_trans_dom"/>
</dbReference>
<dbReference type="GO" id="GO:0005886">
    <property type="term" value="C:plasma membrane"/>
    <property type="evidence" value="ECO:0007669"/>
    <property type="project" value="TreeGrafter"/>
</dbReference>
<feature type="transmembrane region" description="Helical" evidence="6">
    <location>
        <begin position="372"/>
        <end position="392"/>
    </location>
</feature>
<proteinExistence type="predicted"/>
<evidence type="ECO:0000256" key="6">
    <source>
        <dbReference type="SAM" id="Phobius"/>
    </source>
</evidence>
<evidence type="ECO:0000259" key="7">
    <source>
        <dbReference type="Pfam" id="PF00520"/>
    </source>
</evidence>
<evidence type="ECO:0000256" key="5">
    <source>
        <dbReference type="SAM" id="MobiDB-lite"/>
    </source>
</evidence>
<protein>
    <submittedName>
        <fullName evidence="8">Mucolipin</fullName>
    </submittedName>
</protein>
<dbReference type="Pfam" id="PF00520">
    <property type="entry name" value="Ion_trans"/>
    <property type="match status" value="1"/>
</dbReference>
<comment type="caution">
    <text evidence="8">The sequence shown here is derived from an EMBL/GenBank/DDBJ whole genome shotgun (WGS) entry which is preliminary data.</text>
</comment>
<feature type="region of interest" description="Disordered" evidence="5">
    <location>
        <begin position="532"/>
        <end position="581"/>
    </location>
</feature>
<keyword evidence="3 6" id="KW-1133">Transmembrane helix</keyword>
<evidence type="ECO:0000256" key="4">
    <source>
        <dbReference type="ARBA" id="ARBA00023136"/>
    </source>
</evidence>
<dbReference type="GO" id="GO:0072345">
    <property type="term" value="F:NAADP-sensitive calcium-release channel activity"/>
    <property type="evidence" value="ECO:0007669"/>
    <property type="project" value="TreeGrafter"/>
</dbReference>
<feature type="compositionally biased region" description="Low complexity" evidence="5">
    <location>
        <begin position="543"/>
        <end position="573"/>
    </location>
</feature>
<dbReference type="InterPro" id="IPR039031">
    <property type="entry name" value="Mucolipin"/>
</dbReference>
<dbReference type="GO" id="GO:0005765">
    <property type="term" value="C:lysosomal membrane"/>
    <property type="evidence" value="ECO:0007669"/>
    <property type="project" value="TreeGrafter"/>
</dbReference>
<evidence type="ECO:0000313" key="9">
    <source>
        <dbReference type="Proteomes" id="UP000001396"/>
    </source>
</evidence>
<sequence length="581" mass="66267">MSSFEPFNQSNIQSESMSLLSANINSDNEEFGVYQEPNESYWSRFVSLLKRIFLPKGEMPHDDRINMDWLQKWRKYNRFPFKLLVHLVITVCLTSIIFIQTGDLTEYSVGIEGTWYKIFFPTDFQYEGDFGANIVYLYTVQDTVDMIQNDLNNYNNFTSTSVNKFVMLGNVNSVPPFDATLYISMYKDCSQVFDTNIISANTDTVTTSYVVNSDDLGPLNLDNHTLEDLQQMFFCMESMRLRFTFSNIHLQYDHPVEYTWNVDVVFDNSVQSGRIATTVEATKTRVTDQFDPKSIALIRALGSGLPTILRFSAGSLPIFIGFALFGLMYFSETSSRFSSIGEAMVTLFGLQNGDDIQSTFRATEKSPIVSRIYFFVFVFISMYAVANIYIAIMEGAYSQCVGIKSKLQRKADEEEERRNGGGDDELNLDDEIWDKLLGLSSDSESDQEEKKRRRKKNTIRKLKNKFQTNKKLTESQILTTDRAVDALDMDSIVEDISKSILERQVEFNKDIQKLVKASIHSRIESLIQSQKLSVSNKQDDDNNNNTAGNNNGTGVSNDNNNNNNNNDNADVINFYTDPESD</sequence>
<dbReference type="AlphaFoldDB" id="D3BQQ7"/>
<dbReference type="EMBL" id="ADBJ01000047">
    <property type="protein sequence ID" value="EFA76477.1"/>
    <property type="molecule type" value="Genomic_DNA"/>
</dbReference>
<evidence type="ECO:0000256" key="3">
    <source>
        <dbReference type="ARBA" id="ARBA00022989"/>
    </source>
</evidence>
<dbReference type="GeneID" id="31365714"/>
<dbReference type="OMA" id="DWLQKWR"/>
<gene>
    <name evidence="8" type="ORF">PPL_10243</name>
</gene>
<dbReference type="RefSeq" id="XP_020428609.1">
    <property type="nucleotide sequence ID" value="XM_020581024.1"/>
</dbReference>
<dbReference type="PANTHER" id="PTHR12127">
    <property type="entry name" value="MUCOLIPIN"/>
    <property type="match status" value="1"/>
</dbReference>